<dbReference type="AlphaFoldDB" id="A0A1I1MDH2"/>
<dbReference type="EMBL" id="FOLE01000010">
    <property type="protein sequence ID" value="SFC81138.1"/>
    <property type="molecule type" value="Genomic_DNA"/>
</dbReference>
<evidence type="ECO:0000313" key="2">
    <source>
        <dbReference type="Proteomes" id="UP000199514"/>
    </source>
</evidence>
<gene>
    <name evidence="1" type="ORF">SAMN05421780_11057</name>
</gene>
<evidence type="ECO:0000313" key="1">
    <source>
        <dbReference type="EMBL" id="SFC81138.1"/>
    </source>
</evidence>
<proteinExistence type="predicted"/>
<dbReference type="STRING" id="927664.SAMN05421780_11057"/>
<reference evidence="1 2" key="1">
    <citation type="submission" date="2016-10" db="EMBL/GenBank/DDBJ databases">
        <authorList>
            <person name="de Groot N.N."/>
        </authorList>
    </citation>
    <scope>NUCLEOTIDE SEQUENCE [LARGE SCALE GENOMIC DNA]</scope>
    <source>
        <strain evidence="1 2">DSM 6793</strain>
    </source>
</reference>
<name>A0A1I1MDH2_9BACT</name>
<dbReference type="Proteomes" id="UP000199514">
    <property type="component" value="Unassembled WGS sequence"/>
</dbReference>
<dbReference type="RefSeq" id="WP_091515025.1">
    <property type="nucleotide sequence ID" value="NZ_FOLE01000010.1"/>
</dbReference>
<keyword evidence="2" id="KW-1185">Reference proteome</keyword>
<sequence>MELTHSFQAPTEYRSDITFELKKGGIFDRATMYKSDRKTSLGVTVVQIFGNTGSESSITIPIDEVNNFCKELQQFSEKLKLIET</sequence>
<organism evidence="1 2">
    <name type="scientific">Flexibacter flexilis DSM 6793</name>
    <dbReference type="NCBI Taxonomy" id="927664"/>
    <lineage>
        <taxon>Bacteria</taxon>
        <taxon>Pseudomonadati</taxon>
        <taxon>Bacteroidota</taxon>
        <taxon>Cytophagia</taxon>
        <taxon>Cytophagales</taxon>
        <taxon>Flexibacteraceae</taxon>
        <taxon>Flexibacter</taxon>
    </lineage>
</organism>
<accession>A0A1I1MDH2</accession>
<protein>
    <submittedName>
        <fullName evidence="1">Uncharacterized protein</fullName>
    </submittedName>
</protein>